<organism evidence="2 3">
    <name type="scientific">Paraburkholderia eburnea</name>
    <dbReference type="NCBI Taxonomy" id="1189126"/>
    <lineage>
        <taxon>Bacteria</taxon>
        <taxon>Pseudomonadati</taxon>
        <taxon>Pseudomonadota</taxon>
        <taxon>Betaproteobacteria</taxon>
        <taxon>Burkholderiales</taxon>
        <taxon>Burkholderiaceae</taxon>
        <taxon>Paraburkholderia</taxon>
    </lineage>
</organism>
<feature type="domain" description="Protein kinase" evidence="1">
    <location>
        <begin position="26"/>
        <end position="295"/>
    </location>
</feature>
<dbReference type="SUPFAM" id="SSF56112">
    <property type="entry name" value="Protein kinase-like (PK-like)"/>
    <property type="match status" value="1"/>
</dbReference>
<dbReference type="Pfam" id="PF00069">
    <property type="entry name" value="Pkinase"/>
    <property type="match status" value="1"/>
</dbReference>
<evidence type="ECO:0000259" key="1">
    <source>
        <dbReference type="PROSITE" id="PS50011"/>
    </source>
</evidence>
<dbReference type="InterPro" id="IPR011009">
    <property type="entry name" value="Kinase-like_dom_sf"/>
</dbReference>
<dbReference type="GO" id="GO:0005524">
    <property type="term" value="F:ATP binding"/>
    <property type="evidence" value="ECO:0007669"/>
    <property type="project" value="InterPro"/>
</dbReference>
<sequence>MPALEQAVIDDLQQRLIAFLETKGGYGALKYLDAGGSAAVFSAEMGGETRAIKVFDPKFLNGPSGPAERRRLDVQRRLIGHECPQLVQMYDIAESHGTAFTEMEFIAWPQLGKCLADVPDEHVHSLISQLVAAVRYLETRDIVHRDIKPENIHVSPDFKQLKLLDLGVARAFEVADGEEATLTDTGHTRPFVATAQYSSPEYLFRLDGPTARLWRGLNFYQVGAVLHDLIMKRPLFDEEVKMGNRWLVARAVLSKTPSFADSNVGRLAALKALAYRCLTKDIDTRLDIVDWNDFARDAHDDPLSRLKGRLLKSVPNAAKFAKQALDAKLQFERSDFEKRFTELLRADLIGVCDGKVALTLLPPQPGADIVYRFELAVSDSTCIVCFVRIDWLTALQDRTANVQYGAFLIASAKGVDASMTAQICACAVTIKAAFGKPLNEAEPIAGFPDAISPFEWIPELVGDDVLSALLADAAMGRR</sequence>
<proteinExistence type="predicted"/>
<dbReference type="RefSeq" id="WP_103705078.1">
    <property type="nucleotide sequence ID" value="NZ_PQGA01000007.1"/>
</dbReference>
<dbReference type="Gene3D" id="3.30.200.20">
    <property type="entry name" value="Phosphorylase Kinase, domain 1"/>
    <property type="match status" value="1"/>
</dbReference>
<dbReference type="AlphaFoldDB" id="A0A2S4M8M6"/>
<comment type="caution">
    <text evidence="2">The sequence shown here is derived from an EMBL/GenBank/DDBJ whole genome shotgun (WGS) entry which is preliminary data.</text>
</comment>
<evidence type="ECO:0000313" key="3">
    <source>
        <dbReference type="Proteomes" id="UP000237381"/>
    </source>
</evidence>
<dbReference type="PANTHER" id="PTHR44167">
    <property type="entry name" value="OVARIAN-SPECIFIC SERINE/THREONINE-PROTEIN KINASE LOK-RELATED"/>
    <property type="match status" value="1"/>
</dbReference>
<dbReference type="GO" id="GO:0004674">
    <property type="term" value="F:protein serine/threonine kinase activity"/>
    <property type="evidence" value="ECO:0007669"/>
    <property type="project" value="TreeGrafter"/>
</dbReference>
<keyword evidence="2" id="KW-0808">Transferase</keyword>
<protein>
    <submittedName>
        <fullName evidence="2">Serine/threonine-protein kinase</fullName>
    </submittedName>
</protein>
<dbReference type="PROSITE" id="PS50011">
    <property type="entry name" value="PROTEIN_KINASE_DOM"/>
    <property type="match status" value="1"/>
</dbReference>
<keyword evidence="2" id="KW-0418">Kinase</keyword>
<dbReference type="PANTHER" id="PTHR44167:SF30">
    <property type="entry name" value="PHOSPHORYLASE KINASE"/>
    <property type="match status" value="1"/>
</dbReference>
<dbReference type="Proteomes" id="UP000237381">
    <property type="component" value="Unassembled WGS sequence"/>
</dbReference>
<gene>
    <name evidence="2" type="ORF">B0G62_107125</name>
</gene>
<accession>A0A2S4M8M6</accession>
<dbReference type="InterPro" id="IPR000719">
    <property type="entry name" value="Prot_kinase_dom"/>
</dbReference>
<reference evidence="2 3" key="1">
    <citation type="submission" date="2018-01" db="EMBL/GenBank/DDBJ databases">
        <title>Genomic Encyclopedia of Type Strains, Phase III (KMG-III): the genomes of soil and plant-associated and newly described type strains.</title>
        <authorList>
            <person name="Whitman W."/>
        </authorList>
    </citation>
    <scope>NUCLEOTIDE SEQUENCE [LARGE SCALE GENOMIC DNA]</scope>
    <source>
        <strain evidence="2 3">JCM 18070</strain>
    </source>
</reference>
<dbReference type="Gene3D" id="1.10.510.10">
    <property type="entry name" value="Transferase(Phosphotransferase) domain 1"/>
    <property type="match status" value="1"/>
</dbReference>
<dbReference type="EMBL" id="PQGA01000007">
    <property type="protein sequence ID" value="POR51098.1"/>
    <property type="molecule type" value="Genomic_DNA"/>
</dbReference>
<dbReference type="OrthoDB" id="9791419at2"/>
<dbReference type="SMART" id="SM00220">
    <property type="entry name" value="S_TKc"/>
    <property type="match status" value="1"/>
</dbReference>
<evidence type="ECO:0000313" key="2">
    <source>
        <dbReference type="EMBL" id="POR51098.1"/>
    </source>
</evidence>
<name>A0A2S4M8M6_9BURK</name>
<keyword evidence="3" id="KW-1185">Reference proteome</keyword>